<dbReference type="AlphaFoldDB" id="A0A5D0RCA6"/>
<organism evidence="1 2">
    <name type="scientific">Bizionia myxarmorum</name>
    <dbReference type="NCBI Taxonomy" id="291186"/>
    <lineage>
        <taxon>Bacteria</taxon>
        <taxon>Pseudomonadati</taxon>
        <taxon>Bacteroidota</taxon>
        <taxon>Flavobacteriia</taxon>
        <taxon>Flavobacteriales</taxon>
        <taxon>Flavobacteriaceae</taxon>
        <taxon>Bizionia</taxon>
    </lineage>
</organism>
<gene>
    <name evidence="1" type="ORF">ES674_00730</name>
</gene>
<keyword evidence="2" id="KW-1185">Reference proteome</keyword>
<dbReference type="OrthoDB" id="6315383at2"/>
<reference evidence="1 2" key="1">
    <citation type="submission" date="2019-08" db="EMBL/GenBank/DDBJ databases">
        <title>Genomes of Antarctic Bizionia species.</title>
        <authorList>
            <person name="Bowman J.P."/>
        </authorList>
    </citation>
    <scope>NUCLEOTIDE SEQUENCE [LARGE SCALE GENOMIC DNA]</scope>
    <source>
        <strain evidence="1 2">ADA-4</strain>
    </source>
</reference>
<dbReference type="RefSeq" id="WP_148402076.1">
    <property type="nucleotide sequence ID" value="NZ_VSKK01000001.1"/>
</dbReference>
<protein>
    <submittedName>
        <fullName evidence="1">Uncharacterized protein</fullName>
    </submittedName>
</protein>
<name>A0A5D0RCA6_9FLAO</name>
<dbReference type="Proteomes" id="UP000323720">
    <property type="component" value="Unassembled WGS sequence"/>
</dbReference>
<evidence type="ECO:0000313" key="2">
    <source>
        <dbReference type="Proteomes" id="UP000323720"/>
    </source>
</evidence>
<evidence type="ECO:0000313" key="1">
    <source>
        <dbReference type="EMBL" id="TYB78338.1"/>
    </source>
</evidence>
<proteinExistence type="predicted"/>
<accession>A0A5D0RCA6</accession>
<dbReference type="EMBL" id="VSKK01000001">
    <property type="protein sequence ID" value="TYB78338.1"/>
    <property type="molecule type" value="Genomic_DNA"/>
</dbReference>
<comment type="caution">
    <text evidence="1">The sequence shown here is derived from an EMBL/GenBank/DDBJ whole genome shotgun (WGS) entry which is preliminary data.</text>
</comment>
<sequence>MGISIKPKNNGGGGATIEQDNINKTLYYTAAIPFNSISALTKINNGPAFGVSEIEEPLFKFVQVSLSPSSGLLNAKVFVYQLNNVGKGSYGTGNPPLTLNQIEETGQIGIEATDLTQLADTQIIDLGEIGATEIHTAFDAHTFIDAENPVQDQEDGYRVVNTLNNGDLVQYLFIGLGGEYGTTGTEITLKKEFVPFTELLPRKLSEFVDDIGATDAIIGNTIFIDTVNGNDDTAVIENRGKPFKTDFGAYAARVGLVGNWIYYYIDNNVTRIMNAPISGNNYFLKTDNGGVFDFSMNPTITNSPVYHLTVSGFFSIDTPFSNLLFHGVKNHVGSNKLNIIANKIELSGSANHPDHAVFQADELSKIECNTFNLNSISAIASFVGLIKVNKILNIQQMPRGFYKQLGTILSFSKDIEINEINVVGGASFASGGGGYNKIKINKISGFGVVEFSSYGVASTSFIIDFNKTVIDNSLDIVITYRCSNSDITVTGSISSYNKYIAYNGQAGRSFNYKFKNFTGKVGALNNTLGSCYIENSNIEFENSLMYVSEGTTLLPVVFKGVNSLTSNNPNQESIIEGAAIGSIVDVYGVLTTNIKSFGKNITAIQHNNTFKDKKNELVVRSRYELINRTLDTNTTYIVDGTITLLAGEFIEVPAGGNLTLNGYGLEASKIIKDVAGESIFSSPVGGSGGMQIDSLKLSTPQSGIFNLTDATGFNALEFIKVNFEDCASLGEMKGFRQGLWTNIGMFSCADGLTLTGTWLGGFRTKEVIVRNLTGTTGTLFKKGAGLDFKSRFYTDANIDIPTGWKIADFEAANFSNPKTFQLQNMIVTRAGVSNETDALYVPNITEESPKCDWAGNVGMPNSSIEFQKLRSPDNTVFKLTVDNAGVVTATSV</sequence>